<evidence type="ECO:0000313" key="2">
    <source>
        <dbReference type="Proteomes" id="UP000076798"/>
    </source>
</evidence>
<evidence type="ECO:0000313" key="1">
    <source>
        <dbReference type="EMBL" id="KZT34153.1"/>
    </source>
</evidence>
<protein>
    <submittedName>
        <fullName evidence="1">Uncharacterized protein</fullName>
    </submittedName>
</protein>
<sequence>MAENPDIPSPTSCPPHKRDCPCGECIGEKPYEVTGHLIKYEEMMKLLNDPKTLNELTAAIPIFTRDLNREIISFRVKTKFIKAEKLYLVGFKDRESDQSAERQVERDEAFKTLRKHLNIPDDVSVTTHTIDDRKMTDVLATSLCKGETWLDWAVGKGFVTRAKADKMVNNMHAKSGV</sequence>
<keyword evidence="2" id="KW-1185">Reference proteome</keyword>
<name>A0A165ZC33_9AGAM</name>
<accession>A0A165ZC33</accession>
<gene>
    <name evidence="1" type="ORF">SISSUDRAFT_1122434</name>
</gene>
<organism evidence="1 2">
    <name type="scientific">Sistotremastrum suecicum HHB10207 ss-3</name>
    <dbReference type="NCBI Taxonomy" id="1314776"/>
    <lineage>
        <taxon>Eukaryota</taxon>
        <taxon>Fungi</taxon>
        <taxon>Dikarya</taxon>
        <taxon>Basidiomycota</taxon>
        <taxon>Agaricomycotina</taxon>
        <taxon>Agaricomycetes</taxon>
        <taxon>Sistotremastrales</taxon>
        <taxon>Sistotremastraceae</taxon>
        <taxon>Sistotremastrum</taxon>
    </lineage>
</organism>
<dbReference type="AlphaFoldDB" id="A0A165ZC33"/>
<proteinExistence type="predicted"/>
<dbReference type="EMBL" id="KV428196">
    <property type="protein sequence ID" value="KZT34153.1"/>
    <property type="molecule type" value="Genomic_DNA"/>
</dbReference>
<dbReference type="Proteomes" id="UP000076798">
    <property type="component" value="Unassembled WGS sequence"/>
</dbReference>
<reference evidence="1 2" key="1">
    <citation type="journal article" date="2016" name="Mol. Biol. Evol.">
        <title>Comparative Genomics of Early-Diverging Mushroom-Forming Fungi Provides Insights into the Origins of Lignocellulose Decay Capabilities.</title>
        <authorList>
            <person name="Nagy L.G."/>
            <person name="Riley R."/>
            <person name="Tritt A."/>
            <person name="Adam C."/>
            <person name="Daum C."/>
            <person name="Floudas D."/>
            <person name="Sun H."/>
            <person name="Yadav J.S."/>
            <person name="Pangilinan J."/>
            <person name="Larsson K.H."/>
            <person name="Matsuura K."/>
            <person name="Barry K."/>
            <person name="Labutti K."/>
            <person name="Kuo R."/>
            <person name="Ohm R.A."/>
            <person name="Bhattacharya S.S."/>
            <person name="Shirouzu T."/>
            <person name="Yoshinaga Y."/>
            <person name="Martin F.M."/>
            <person name="Grigoriev I.V."/>
            <person name="Hibbett D.S."/>
        </authorList>
    </citation>
    <scope>NUCLEOTIDE SEQUENCE [LARGE SCALE GENOMIC DNA]</scope>
    <source>
        <strain evidence="1 2">HHB10207 ss-3</strain>
    </source>
</reference>